<accession>A0ABN2RH64</accession>
<keyword evidence="3" id="KW-1185">Reference proteome</keyword>
<evidence type="ECO:0000313" key="2">
    <source>
        <dbReference type="EMBL" id="GAA1969067.1"/>
    </source>
</evidence>
<feature type="transmembrane region" description="Helical" evidence="1">
    <location>
        <begin position="91"/>
        <end position="114"/>
    </location>
</feature>
<organism evidence="2 3">
    <name type="scientific">Amycolatopsis minnesotensis</name>
    <dbReference type="NCBI Taxonomy" id="337894"/>
    <lineage>
        <taxon>Bacteria</taxon>
        <taxon>Bacillati</taxon>
        <taxon>Actinomycetota</taxon>
        <taxon>Actinomycetes</taxon>
        <taxon>Pseudonocardiales</taxon>
        <taxon>Pseudonocardiaceae</taxon>
        <taxon>Amycolatopsis</taxon>
    </lineage>
</organism>
<comment type="caution">
    <text evidence="2">The sequence shown here is derived from an EMBL/GenBank/DDBJ whole genome shotgun (WGS) entry which is preliminary data.</text>
</comment>
<feature type="transmembrane region" description="Helical" evidence="1">
    <location>
        <begin position="165"/>
        <end position="183"/>
    </location>
</feature>
<evidence type="ECO:0000256" key="1">
    <source>
        <dbReference type="SAM" id="Phobius"/>
    </source>
</evidence>
<keyword evidence="1" id="KW-0812">Transmembrane</keyword>
<gene>
    <name evidence="2" type="ORF">GCM10009754_47840</name>
</gene>
<feature type="transmembrane region" description="Helical" evidence="1">
    <location>
        <begin position="51"/>
        <end position="70"/>
    </location>
</feature>
<keyword evidence="1" id="KW-1133">Transmembrane helix</keyword>
<feature type="transmembrane region" description="Helical" evidence="1">
    <location>
        <begin position="226"/>
        <end position="246"/>
    </location>
</feature>
<proteinExistence type="predicted"/>
<dbReference type="EMBL" id="BAAANN010000019">
    <property type="protein sequence ID" value="GAA1969067.1"/>
    <property type="molecule type" value="Genomic_DNA"/>
</dbReference>
<protein>
    <submittedName>
        <fullName evidence="2">ABC transporter permease</fullName>
    </submittedName>
</protein>
<dbReference type="Pfam" id="PF12730">
    <property type="entry name" value="ABC2_membrane_4"/>
    <property type="match status" value="1"/>
</dbReference>
<reference evidence="2 3" key="1">
    <citation type="journal article" date="2019" name="Int. J. Syst. Evol. Microbiol.">
        <title>The Global Catalogue of Microorganisms (GCM) 10K type strain sequencing project: providing services to taxonomists for standard genome sequencing and annotation.</title>
        <authorList>
            <consortium name="The Broad Institute Genomics Platform"/>
            <consortium name="The Broad Institute Genome Sequencing Center for Infectious Disease"/>
            <person name="Wu L."/>
            <person name="Ma J."/>
        </authorList>
    </citation>
    <scope>NUCLEOTIDE SEQUENCE [LARGE SCALE GENOMIC DNA]</scope>
    <source>
        <strain evidence="2 3">JCM 14545</strain>
    </source>
</reference>
<evidence type="ECO:0000313" key="3">
    <source>
        <dbReference type="Proteomes" id="UP001501116"/>
    </source>
</evidence>
<dbReference type="Proteomes" id="UP001501116">
    <property type="component" value="Unassembled WGS sequence"/>
</dbReference>
<sequence length="252" mass="26572">MTLLATERIKLFTTRSPWWCALLTLAVTIGFAALITGTTDAGGGSVAATQFGYQFGLPVIMVLAALSVTTEYRFGTMRTTFQAIPNRAAALLAKTAVVALLVLVIGEISAFGSWGIANLLKPSADFALNSSADWINVTGVGLVYALAAVVAIAVGLLVRHSAGAIALLMIYGLAVENLIRLIPNVGDDIYKWLPFNVANRFLTGDGSNRGAVLDGPPLSTSSLGTWWALAYFAAFAFVMLAIAITVTRKRDA</sequence>
<name>A0ABN2RH64_9PSEU</name>
<feature type="transmembrane region" description="Helical" evidence="1">
    <location>
        <begin position="134"/>
        <end position="158"/>
    </location>
</feature>
<dbReference type="RefSeq" id="WP_344422848.1">
    <property type="nucleotide sequence ID" value="NZ_BAAANN010000019.1"/>
</dbReference>
<feature type="transmembrane region" description="Helical" evidence="1">
    <location>
        <begin position="18"/>
        <end position="39"/>
    </location>
</feature>
<keyword evidence="1" id="KW-0472">Membrane</keyword>